<dbReference type="EMBL" id="JAHHDY010000022">
    <property type="protein sequence ID" value="MBT3143350.1"/>
    <property type="molecule type" value="Genomic_DNA"/>
</dbReference>
<dbReference type="Proteomes" id="UP000763802">
    <property type="component" value="Unassembled WGS sequence"/>
</dbReference>
<gene>
    <name evidence="1" type="ORF">KL867_20010</name>
</gene>
<organism evidence="1 2">
    <name type="scientific">Falsiruegeria litorea</name>
    <dbReference type="NCBI Taxonomy" id="1280831"/>
    <lineage>
        <taxon>Bacteria</taxon>
        <taxon>Pseudomonadati</taxon>
        <taxon>Pseudomonadota</taxon>
        <taxon>Alphaproteobacteria</taxon>
        <taxon>Rhodobacterales</taxon>
        <taxon>Roseobacteraceae</taxon>
        <taxon>Falsiruegeria</taxon>
    </lineage>
</organism>
<sequence>MENTAQRPLPNLEIEALRAIRAARSFAKNWRKVHPKIKNVSLTQVGDALQRLDDGELFALQDESLWPLMERALVWELNAHRDGYGSHALEKDTSHDQLLDPELDDKRWLMECWKAFKSSRQNLIDRRKAARLAEFFSQ</sequence>
<evidence type="ECO:0000313" key="2">
    <source>
        <dbReference type="Proteomes" id="UP000763802"/>
    </source>
</evidence>
<accession>A0ABS5WZV3</accession>
<name>A0ABS5WZV3_9RHOB</name>
<proteinExistence type="predicted"/>
<evidence type="ECO:0000313" key="1">
    <source>
        <dbReference type="EMBL" id="MBT3143350.1"/>
    </source>
</evidence>
<dbReference type="RefSeq" id="WP_215194253.1">
    <property type="nucleotide sequence ID" value="NZ_JAHHDY010000022.1"/>
</dbReference>
<protein>
    <submittedName>
        <fullName evidence="1">Uncharacterized protein</fullName>
    </submittedName>
</protein>
<keyword evidence="2" id="KW-1185">Reference proteome</keyword>
<reference evidence="1 2" key="1">
    <citation type="submission" date="2021-05" db="EMBL/GenBank/DDBJ databases">
        <title>Draft genomes of marine bacteria isolated from model chitin particles.</title>
        <authorList>
            <person name="Datta M.S."/>
            <person name="Schwartzman J.A."/>
            <person name="Cordero O."/>
        </authorList>
    </citation>
    <scope>NUCLEOTIDE SEQUENCE [LARGE SCALE GENOMIC DNA]</scope>
    <source>
        <strain evidence="1 2">4E07</strain>
    </source>
</reference>
<comment type="caution">
    <text evidence="1">The sequence shown here is derived from an EMBL/GenBank/DDBJ whole genome shotgun (WGS) entry which is preliminary data.</text>
</comment>